<evidence type="ECO:0000256" key="1">
    <source>
        <dbReference type="SAM" id="MobiDB-lite"/>
    </source>
</evidence>
<evidence type="ECO:0000313" key="2">
    <source>
        <dbReference type="EMBL" id="TFJ98355.1"/>
    </source>
</evidence>
<protein>
    <submittedName>
        <fullName evidence="2">Epithelial discoidin domain-containing receptor 1</fullName>
    </submittedName>
</protein>
<feature type="compositionally biased region" description="Polar residues" evidence="1">
    <location>
        <begin position="69"/>
        <end position="86"/>
    </location>
</feature>
<keyword evidence="2" id="KW-0675">Receptor</keyword>
<keyword evidence="3" id="KW-1185">Reference proteome</keyword>
<dbReference type="AlphaFoldDB" id="A0A4D9DLL3"/>
<reference evidence="2 3" key="1">
    <citation type="submission" date="2019-04" db="EMBL/GenBank/DDBJ databases">
        <title>Draft genome of the big-headed turtle Platysternon megacephalum.</title>
        <authorList>
            <person name="Gong S."/>
        </authorList>
    </citation>
    <scope>NUCLEOTIDE SEQUENCE [LARGE SCALE GENOMIC DNA]</scope>
    <source>
        <strain evidence="2">DO16091913</strain>
        <tissue evidence="2">Muscle</tissue>
    </source>
</reference>
<name>A0A4D9DLL3_9SAUR</name>
<sequence length="311" mass="32238">MYSPCPQCQCGTDSSAGAGSSSLGFRVNIYCEATQSNCSRLLVRRGAEGTASAGRWLGHWSSHLLPTSPRVSSAPSRSTAGAQGSTRRGMDAAGVAACSQLLEGSFPLPQASTLVPVRGAIGSSGWHQAGLPVSSIPGSAPWAPARRGRSHPEAGAAWLQPCACSLPAAFLATLSPALQALAAPRGPQHQGAPGCFRHPWACPPPPCDSAPQPGHSDPPPWGTRNRNKPQRLTTQPPAHAPHPPAHAAAPQEPVGNPAPRVTHVWPAPHDPSWRPWAAPTSACLWAPAPAVRCPFHPGALRPTQPPPPPLL</sequence>
<feature type="region of interest" description="Disordered" evidence="1">
    <location>
        <begin position="206"/>
        <end position="266"/>
    </location>
</feature>
<dbReference type="Proteomes" id="UP000297703">
    <property type="component" value="Unassembled WGS sequence"/>
</dbReference>
<gene>
    <name evidence="2" type="ORF">DR999_PMT19716</name>
</gene>
<reference evidence="2 3" key="2">
    <citation type="submission" date="2019-04" db="EMBL/GenBank/DDBJ databases">
        <title>The genome sequence of big-headed turtle.</title>
        <authorList>
            <person name="Gong S."/>
        </authorList>
    </citation>
    <scope>NUCLEOTIDE SEQUENCE [LARGE SCALE GENOMIC DNA]</scope>
    <source>
        <strain evidence="2">DO16091913</strain>
        <tissue evidence="2">Muscle</tissue>
    </source>
</reference>
<feature type="region of interest" description="Disordered" evidence="1">
    <location>
        <begin position="67"/>
        <end position="88"/>
    </location>
</feature>
<evidence type="ECO:0000313" key="3">
    <source>
        <dbReference type="Proteomes" id="UP000297703"/>
    </source>
</evidence>
<dbReference type="EMBL" id="QXTE01000406">
    <property type="protein sequence ID" value="TFJ98355.1"/>
    <property type="molecule type" value="Genomic_DNA"/>
</dbReference>
<accession>A0A4D9DLL3</accession>
<organism evidence="2 3">
    <name type="scientific">Platysternon megacephalum</name>
    <name type="common">big-headed turtle</name>
    <dbReference type="NCBI Taxonomy" id="55544"/>
    <lineage>
        <taxon>Eukaryota</taxon>
        <taxon>Metazoa</taxon>
        <taxon>Chordata</taxon>
        <taxon>Craniata</taxon>
        <taxon>Vertebrata</taxon>
        <taxon>Euteleostomi</taxon>
        <taxon>Archelosauria</taxon>
        <taxon>Testudinata</taxon>
        <taxon>Testudines</taxon>
        <taxon>Cryptodira</taxon>
        <taxon>Durocryptodira</taxon>
        <taxon>Testudinoidea</taxon>
        <taxon>Platysternidae</taxon>
        <taxon>Platysternon</taxon>
    </lineage>
</organism>
<comment type="caution">
    <text evidence="2">The sequence shown here is derived from an EMBL/GenBank/DDBJ whole genome shotgun (WGS) entry which is preliminary data.</text>
</comment>
<proteinExistence type="predicted"/>